<evidence type="ECO:0000313" key="1">
    <source>
        <dbReference type="EMBL" id="AWN03240.1"/>
    </source>
</evidence>
<gene>
    <name evidence="1" type="primary">59</name>
    <name evidence="1" type="ORF">PBI_APPA_59</name>
</gene>
<dbReference type="Proteomes" id="UP000246517">
    <property type="component" value="Segment"/>
</dbReference>
<dbReference type="KEGG" id="vg:54992053"/>
<keyword evidence="2" id="KW-1185">Reference proteome</keyword>
<dbReference type="GeneID" id="54992053"/>
<accession>A0A2U8UHY1</accession>
<reference evidence="1 2" key="1">
    <citation type="submission" date="2018-03" db="EMBL/GenBank/DDBJ databases">
        <authorList>
            <person name="Zack K.M."/>
            <person name="Garlena R.A."/>
            <person name="Russell D.A."/>
            <person name="Pope W.H."/>
            <person name="Jacobs-Sera D."/>
            <person name="Hatfull G.F."/>
        </authorList>
    </citation>
    <scope>NUCLEOTIDE SEQUENCE [LARGE SCALE GENOMIC DNA]</scope>
</reference>
<evidence type="ECO:0000313" key="2">
    <source>
        <dbReference type="Proteomes" id="UP000246517"/>
    </source>
</evidence>
<dbReference type="RefSeq" id="YP_009801535.1">
    <property type="nucleotide sequence ID" value="NC_047972.1"/>
</dbReference>
<sequence>MIFDRYLGATGTLSMRFVDVPGYVDALAKHMAEAIVAEAEQHGMPVEVDDVVLYRAGQDEQTQTVEYGAVWAPSPMTRGIEFYGGSHDGEIMMQIEPDDGPGSAFPPRSIRVMSEPPTSFDGEPVEVSARTLVEDYERAGIDPLKRRFIYKIKVTK</sequence>
<name>A0A2U8UHY1_9CAUD</name>
<dbReference type="EMBL" id="MH153799">
    <property type="protein sequence ID" value="AWN03240.1"/>
    <property type="molecule type" value="Genomic_DNA"/>
</dbReference>
<protein>
    <submittedName>
        <fullName evidence="1">Uncharacterized protein</fullName>
    </submittedName>
</protein>
<organism evidence="1 2">
    <name type="scientific">Microbacterium phage Appa</name>
    <dbReference type="NCBI Taxonomy" id="2182350"/>
    <lineage>
        <taxon>Viruses</taxon>
        <taxon>Duplodnaviria</taxon>
        <taxon>Heunggongvirae</taxon>
        <taxon>Uroviricota</taxon>
        <taxon>Caudoviricetes</taxon>
        <taxon>Appavirus</taxon>
        <taxon>Appavirus appa</taxon>
    </lineage>
</organism>
<proteinExistence type="predicted"/>